<evidence type="ECO:0000313" key="2">
    <source>
        <dbReference type="EMBL" id="KAF4448444.1"/>
    </source>
</evidence>
<dbReference type="Proteomes" id="UP000605986">
    <property type="component" value="Unassembled WGS sequence"/>
</dbReference>
<accession>A0A8H4KET5</accession>
<sequence>MDTQKHAAVDESNLICLPTELLHEIVNGLFTVQLLPDSKDEDAYRSLRALRLTHRKFADYDHLNAYLFGNIYLEPTRACLNSIQRADFSRVAQYVHSVTFTTPPSWALSFKTYERIIHNSEETSARPSPEVLPIAYDAYMRDARDTQTLLESPNSELKQAWKRVLKTLGNRLEKITLLSHECEVTRRVEYLDTPITLKPDVPWQLPRHNHKDNWSGNVMCQASDDGVEYLCKHSTAVAGDKLLAAVISCLAASGVAIAHLVIQIFMEGDLECKDISGWERLDFSKLKKLRISPEMPSGENDLVRRAPFGDVDSRPELMKLKAGGVFHDLVEKCHSSIQSLSFGGKWGGTGVIAWPTRRPTYDFPELRHFALTKNIAPGPLSLWVHHLRNLRHLSLAGCISRGPSYLDWRYVFDAIADHPNVSGPNPLGLEVEFNDLDIGPHSWASYRGIICSDSVIATKRHERDTGPEYWRDVNYALETHFYNEVPFWKNIPLRYHMDEWDPEDSDSE</sequence>
<dbReference type="AlphaFoldDB" id="A0A8H4KET5"/>
<keyword evidence="1" id="KW-0472">Membrane</keyword>
<feature type="transmembrane region" description="Helical" evidence="1">
    <location>
        <begin position="242"/>
        <end position="266"/>
    </location>
</feature>
<keyword evidence="1" id="KW-0812">Transmembrane</keyword>
<evidence type="ECO:0000313" key="3">
    <source>
        <dbReference type="Proteomes" id="UP000605986"/>
    </source>
</evidence>
<comment type="caution">
    <text evidence="2">The sequence shown here is derived from an EMBL/GenBank/DDBJ whole genome shotgun (WGS) entry which is preliminary data.</text>
</comment>
<protein>
    <submittedName>
        <fullName evidence="2">Uncharacterized protein</fullName>
    </submittedName>
</protein>
<dbReference type="OrthoDB" id="5010675at2759"/>
<organism evidence="2 3">
    <name type="scientific">Fusarium austroafricanum</name>
    <dbReference type="NCBI Taxonomy" id="2364996"/>
    <lineage>
        <taxon>Eukaryota</taxon>
        <taxon>Fungi</taxon>
        <taxon>Dikarya</taxon>
        <taxon>Ascomycota</taxon>
        <taxon>Pezizomycotina</taxon>
        <taxon>Sordariomycetes</taxon>
        <taxon>Hypocreomycetidae</taxon>
        <taxon>Hypocreales</taxon>
        <taxon>Nectriaceae</taxon>
        <taxon>Fusarium</taxon>
        <taxon>Fusarium concolor species complex</taxon>
    </lineage>
</organism>
<keyword evidence="3" id="KW-1185">Reference proteome</keyword>
<dbReference type="EMBL" id="JAADJG010000340">
    <property type="protein sequence ID" value="KAF4448444.1"/>
    <property type="molecule type" value="Genomic_DNA"/>
</dbReference>
<evidence type="ECO:0000256" key="1">
    <source>
        <dbReference type="SAM" id="Phobius"/>
    </source>
</evidence>
<keyword evidence="1" id="KW-1133">Transmembrane helix</keyword>
<gene>
    <name evidence="2" type="ORF">F53441_8168</name>
</gene>
<reference evidence="2" key="1">
    <citation type="submission" date="2020-01" db="EMBL/GenBank/DDBJ databases">
        <title>Identification and distribution of gene clusters putatively required for synthesis of sphingolipid metabolism inhibitors in phylogenetically diverse species of the filamentous fungus Fusarium.</title>
        <authorList>
            <person name="Kim H.-S."/>
            <person name="Busman M."/>
            <person name="Brown D.W."/>
            <person name="Divon H."/>
            <person name="Uhlig S."/>
            <person name="Proctor R.H."/>
        </authorList>
    </citation>
    <scope>NUCLEOTIDE SEQUENCE</scope>
    <source>
        <strain evidence="2">NRRL 53441</strain>
    </source>
</reference>
<name>A0A8H4KET5_9HYPO</name>
<proteinExistence type="predicted"/>